<proteinExistence type="inferred from homology"/>
<gene>
    <name evidence="9" type="ORF">JCGZ_10302</name>
</gene>
<comment type="subcellular location">
    <subcellularLocation>
        <location evidence="1">Secreted</location>
        <location evidence="1">Cell wall</location>
    </subcellularLocation>
</comment>
<dbReference type="InterPro" id="IPR000743">
    <property type="entry name" value="Glyco_hydro_28"/>
</dbReference>
<comment type="similarity">
    <text evidence="2 8">Belongs to the glycosyl hydrolase 28 family.</text>
</comment>
<evidence type="ECO:0000256" key="4">
    <source>
        <dbReference type="ARBA" id="ARBA00022525"/>
    </source>
</evidence>
<keyword evidence="4" id="KW-0964">Secreted</keyword>
<dbReference type="InterPro" id="IPR011050">
    <property type="entry name" value="Pectin_lyase_fold/virulence"/>
</dbReference>
<keyword evidence="6 8" id="KW-0326">Glycosidase</keyword>
<evidence type="ECO:0000256" key="6">
    <source>
        <dbReference type="ARBA" id="ARBA00023295"/>
    </source>
</evidence>
<keyword evidence="10" id="KW-1185">Reference proteome</keyword>
<keyword evidence="5 8" id="KW-0378">Hydrolase</keyword>
<dbReference type="GO" id="GO:0005975">
    <property type="term" value="P:carbohydrate metabolic process"/>
    <property type="evidence" value="ECO:0007669"/>
    <property type="project" value="InterPro"/>
</dbReference>
<dbReference type="SUPFAM" id="SSF51126">
    <property type="entry name" value="Pectin lyase-like"/>
    <property type="match status" value="1"/>
</dbReference>
<dbReference type="AlphaFoldDB" id="A0A067KJ65"/>
<evidence type="ECO:0000256" key="5">
    <source>
        <dbReference type="ARBA" id="ARBA00022801"/>
    </source>
</evidence>
<dbReference type="GO" id="GO:0004650">
    <property type="term" value="F:polygalacturonase activity"/>
    <property type="evidence" value="ECO:0007669"/>
    <property type="project" value="InterPro"/>
</dbReference>
<dbReference type="OrthoDB" id="187139at2759"/>
<reference evidence="9 10" key="1">
    <citation type="journal article" date="2014" name="PLoS ONE">
        <title>Global Analysis of Gene Expression Profiles in Physic Nut (Jatropha curcas L.) Seedlings Exposed to Salt Stress.</title>
        <authorList>
            <person name="Zhang L."/>
            <person name="Zhang C."/>
            <person name="Wu P."/>
            <person name="Chen Y."/>
            <person name="Li M."/>
            <person name="Jiang H."/>
            <person name="Wu G."/>
        </authorList>
    </citation>
    <scope>NUCLEOTIDE SEQUENCE [LARGE SCALE GENOMIC DNA]</scope>
    <source>
        <strain evidence="10">cv. GZQX0401</strain>
        <tissue evidence="9">Young leaves</tissue>
    </source>
</reference>
<evidence type="ECO:0000256" key="8">
    <source>
        <dbReference type="RuleBase" id="RU361169"/>
    </source>
</evidence>
<sequence>MSFEYINDLTLTGKGTFNSQGAAIWEYNDCKTNKDCQKLPANASFHSLTITAPDESLNTDGMHISNSSFISVTNIMIETGDDCISIRDRTTNLTVSQVTCRLGHGISLGKYPNEDDVSEIVMIHCTFQTLQMDIIINHVKNPIIIDQKCDIKDKEAQPSDSKVKVSDVHFRNIKGTSISVVAVDLQCSSAFPYEGVELSYTKLTYIGNKPSTESASCSNAKVTCAQNKIQQLLALNVYIYLDCFYLHFNFQF</sequence>
<evidence type="ECO:0008006" key="11">
    <source>
        <dbReference type="Google" id="ProtNLM"/>
    </source>
</evidence>
<dbReference type="PANTHER" id="PTHR31375">
    <property type="match status" value="1"/>
</dbReference>
<evidence type="ECO:0000313" key="9">
    <source>
        <dbReference type="EMBL" id="KDP36241.1"/>
    </source>
</evidence>
<dbReference type="GO" id="GO:0071555">
    <property type="term" value="P:cell wall organization"/>
    <property type="evidence" value="ECO:0007669"/>
    <property type="project" value="UniProtKB-KW"/>
</dbReference>
<dbReference type="EMBL" id="KK914447">
    <property type="protein sequence ID" value="KDP36241.1"/>
    <property type="molecule type" value="Genomic_DNA"/>
</dbReference>
<keyword evidence="7" id="KW-0961">Cell wall biogenesis/degradation</keyword>
<organism evidence="9 10">
    <name type="scientific">Jatropha curcas</name>
    <name type="common">Barbados nut</name>
    <dbReference type="NCBI Taxonomy" id="180498"/>
    <lineage>
        <taxon>Eukaryota</taxon>
        <taxon>Viridiplantae</taxon>
        <taxon>Streptophyta</taxon>
        <taxon>Embryophyta</taxon>
        <taxon>Tracheophyta</taxon>
        <taxon>Spermatophyta</taxon>
        <taxon>Magnoliopsida</taxon>
        <taxon>eudicotyledons</taxon>
        <taxon>Gunneridae</taxon>
        <taxon>Pentapetalae</taxon>
        <taxon>rosids</taxon>
        <taxon>fabids</taxon>
        <taxon>Malpighiales</taxon>
        <taxon>Euphorbiaceae</taxon>
        <taxon>Crotonoideae</taxon>
        <taxon>Jatropheae</taxon>
        <taxon>Jatropha</taxon>
    </lineage>
</organism>
<protein>
    <recommendedName>
        <fullName evidence="11">Polygalacturonase</fullName>
    </recommendedName>
</protein>
<name>A0A067KJ65_JATCU</name>
<dbReference type="InterPro" id="IPR012334">
    <property type="entry name" value="Pectin_lyas_fold"/>
</dbReference>
<evidence type="ECO:0000256" key="7">
    <source>
        <dbReference type="ARBA" id="ARBA00023316"/>
    </source>
</evidence>
<evidence type="ECO:0000313" key="10">
    <source>
        <dbReference type="Proteomes" id="UP000027138"/>
    </source>
</evidence>
<dbReference type="Proteomes" id="UP000027138">
    <property type="component" value="Unassembled WGS sequence"/>
</dbReference>
<dbReference type="Pfam" id="PF00295">
    <property type="entry name" value="Glyco_hydro_28"/>
    <property type="match status" value="2"/>
</dbReference>
<evidence type="ECO:0000256" key="2">
    <source>
        <dbReference type="ARBA" id="ARBA00008834"/>
    </source>
</evidence>
<evidence type="ECO:0000256" key="3">
    <source>
        <dbReference type="ARBA" id="ARBA00022512"/>
    </source>
</evidence>
<accession>A0A067KJ65</accession>
<keyword evidence="3" id="KW-0134">Cell wall</keyword>
<evidence type="ECO:0000256" key="1">
    <source>
        <dbReference type="ARBA" id="ARBA00004191"/>
    </source>
</evidence>
<dbReference type="Gene3D" id="2.160.20.10">
    <property type="entry name" value="Single-stranded right-handed beta-helix, Pectin lyase-like"/>
    <property type="match status" value="1"/>
</dbReference>